<dbReference type="InParanoid" id="A0A2J7PN09"/>
<proteinExistence type="predicted"/>
<keyword evidence="1" id="KW-1133">Transmembrane helix</keyword>
<name>A0A2J7PN09_9NEOP</name>
<dbReference type="Proteomes" id="UP000235965">
    <property type="component" value="Unassembled WGS sequence"/>
</dbReference>
<dbReference type="AlphaFoldDB" id="A0A2J7PN09"/>
<reference evidence="2 3" key="1">
    <citation type="submission" date="2017-12" db="EMBL/GenBank/DDBJ databases">
        <title>Hemimetabolous genomes reveal molecular basis of termite eusociality.</title>
        <authorList>
            <person name="Harrison M.C."/>
            <person name="Jongepier E."/>
            <person name="Robertson H.M."/>
            <person name="Arning N."/>
            <person name="Bitard-Feildel T."/>
            <person name="Chao H."/>
            <person name="Childers C.P."/>
            <person name="Dinh H."/>
            <person name="Doddapaneni H."/>
            <person name="Dugan S."/>
            <person name="Gowin J."/>
            <person name="Greiner C."/>
            <person name="Han Y."/>
            <person name="Hu H."/>
            <person name="Hughes D.S.T."/>
            <person name="Huylmans A.-K."/>
            <person name="Kemena C."/>
            <person name="Kremer L.P.M."/>
            <person name="Lee S.L."/>
            <person name="Lopez-Ezquerra A."/>
            <person name="Mallet L."/>
            <person name="Monroy-Kuhn J.M."/>
            <person name="Moser A."/>
            <person name="Murali S.C."/>
            <person name="Muzny D.M."/>
            <person name="Otani S."/>
            <person name="Piulachs M.-D."/>
            <person name="Poelchau M."/>
            <person name="Qu J."/>
            <person name="Schaub F."/>
            <person name="Wada-Katsumata A."/>
            <person name="Worley K.C."/>
            <person name="Xie Q."/>
            <person name="Ylla G."/>
            <person name="Poulsen M."/>
            <person name="Gibbs R.A."/>
            <person name="Schal C."/>
            <person name="Richards S."/>
            <person name="Belles X."/>
            <person name="Korb J."/>
            <person name="Bornberg-Bauer E."/>
        </authorList>
    </citation>
    <scope>NUCLEOTIDE SEQUENCE [LARGE SCALE GENOMIC DNA]</scope>
    <source>
        <tissue evidence="2">Whole body</tissue>
    </source>
</reference>
<keyword evidence="1" id="KW-0472">Membrane</keyword>
<protein>
    <submittedName>
        <fullName evidence="2">Uncharacterized protein</fullName>
    </submittedName>
</protein>
<keyword evidence="3" id="KW-1185">Reference proteome</keyword>
<feature type="transmembrane region" description="Helical" evidence="1">
    <location>
        <begin position="47"/>
        <end position="65"/>
    </location>
</feature>
<feature type="non-terminal residue" evidence="2">
    <location>
        <position position="1"/>
    </location>
</feature>
<evidence type="ECO:0000256" key="1">
    <source>
        <dbReference type="SAM" id="Phobius"/>
    </source>
</evidence>
<keyword evidence="1" id="KW-0812">Transmembrane</keyword>
<feature type="transmembrane region" description="Helical" evidence="1">
    <location>
        <begin position="15"/>
        <end position="35"/>
    </location>
</feature>
<comment type="caution">
    <text evidence="2">The sequence shown here is derived from an EMBL/GenBank/DDBJ whole genome shotgun (WGS) entry which is preliminary data.</text>
</comment>
<gene>
    <name evidence="2" type="ORF">B7P43_G07382</name>
</gene>
<organism evidence="2 3">
    <name type="scientific">Cryptotermes secundus</name>
    <dbReference type="NCBI Taxonomy" id="105785"/>
    <lineage>
        <taxon>Eukaryota</taxon>
        <taxon>Metazoa</taxon>
        <taxon>Ecdysozoa</taxon>
        <taxon>Arthropoda</taxon>
        <taxon>Hexapoda</taxon>
        <taxon>Insecta</taxon>
        <taxon>Pterygota</taxon>
        <taxon>Neoptera</taxon>
        <taxon>Polyneoptera</taxon>
        <taxon>Dictyoptera</taxon>
        <taxon>Blattodea</taxon>
        <taxon>Blattoidea</taxon>
        <taxon>Termitoidae</taxon>
        <taxon>Kalotermitidae</taxon>
        <taxon>Cryptotermitinae</taxon>
        <taxon>Cryptotermes</taxon>
    </lineage>
</organism>
<dbReference type="EMBL" id="NEVH01023960">
    <property type="protein sequence ID" value="PNF17722.1"/>
    <property type="molecule type" value="Genomic_DNA"/>
</dbReference>
<evidence type="ECO:0000313" key="3">
    <source>
        <dbReference type="Proteomes" id="UP000235965"/>
    </source>
</evidence>
<accession>A0A2J7PN09</accession>
<feature type="transmembrane region" description="Helical" evidence="1">
    <location>
        <begin position="85"/>
        <end position="103"/>
    </location>
</feature>
<sequence>ISQRSILILSTHLHLGLPSGLFPSGFPTNILYAFLVSSIRATCPAHLILLALIIVIILPNILNTLFSNALSLCSSLNVRDQVPHLYRTTGKIIVLYVLIFMFLDSKREDKRFCTER</sequence>
<evidence type="ECO:0000313" key="2">
    <source>
        <dbReference type="EMBL" id="PNF17722.1"/>
    </source>
</evidence>